<name>A0A231QWF2_9LACO</name>
<evidence type="ECO:0000313" key="1">
    <source>
        <dbReference type="EMBL" id="OXS38646.1"/>
    </source>
</evidence>
<dbReference type="RefSeq" id="WP_089144041.1">
    <property type="nucleotide sequence ID" value="NZ_BLAN01000130.1"/>
</dbReference>
<dbReference type="KEGG" id="lagl:BEN83_09075"/>
<proteinExistence type="predicted"/>
<reference evidence="1 2" key="1">
    <citation type="submission" date="2016-03" db="EMBL/GenBank/DDBJ databases">
        <title>Sequencing of Lactobacillus Species from Commercial Turkeys.</title>
        <authorList>
            <person name="Johnson T.J."/>
            <person name="Youmans B.P."/>
            <person name="Case K.A."/>
        </authorList>
    </citation>
    <scope>NUCLEOTIDE SEQUENCE [LARGE SCALE GENOMIC DNA]</scope>
    <source>
        <strain evidence="1 2">UMNLA1</strain>
    </source>
</reference>
<protein>
    <submittedName>
        <fullName evidence="1">Uncharacterized protein</fullName>
    </submittedName>
</protein>
<organism evidence="1 2">
    <name type="scientific">Ligilactobacillus agilis</name>
    <dbReference type="NCBI Taxonomy" id="1601"/>
    <lineage>
        <taxon>Bacteria</taxon>
        <taxon>Bacillati</taxon>
        <taxon>Bacillota</taxon>
        <taxon>Bacilli</taxon>
        <taxon>Lactobacillales</taxon>
        <taxon>Lactobacillaceae</taxon>
        <taxon>Ligilactobacillus</taxon>
    </lineage>
</organism>
<dbReference type="AlphaFoldDB" id="A0A231QWF2"/>
<accession>A0A231QWF2</accession>
<sequence length="241" mass="27913">MAYISNSNLFWASLVLSIVILLGDVLVGRILIGIQRFSMKILPRSEEESIKQLAVGYANKKKYSWRWLIVTTVAMTLLGLILCQTAAPPAWVYVFLLFFIIQTNFHLTPAKVAFHKLPNYVKIIWNVRKQPFVFGYYNYCFLCNGVIIGATLIYATVQATLQVHPFNLFELVVYLAIGLAELFLGLYFSLSFLHRLRLLVNALNKENPKYVIYWRRYLVARVINWGLLYIMLLIFLTYVPL</sequence>
<evidence type="ECO:0000313" key="2">
    <source>
        <dbReference type="Proteomes" id="UP000215261"/>
    </source>
</evidence>
<gene>
    <name evidence="1" type="ORF">AYP69_08510</name>
</gene>
<dbReference type="Proteomes" id="UP000215261">
    <property type="component" value="Unassembled WGS sequence"/>
</dbReference>
<dbReference type="EMBL" id="LUGO01000070">
    <property type="protein sequence ID" value="OXS38646.1"/>
    <property type="molecule type" value="Genomic_DNA"/>
</dbReference>
<comment type="caution">
    <text evidence="1">The sequence shown here is derived from an EMBL/GenBank/DDBJ whole genome shotgun (WGS) entry which is preliminary data.</text>
</comment>